<comment type="similarity">
    <text evidence="1">Belongs to the glycosyl hydrolase 79 family.</text>
</comment>
<dbReference type="GO" id="GO:0005615">
    <property type="term" value="C:extracellular space"/>
    <property type="evidence" value="ECO:0007669"/>
    <property type="project" value="TreeGrafter"/>
</dbReference>
<protein>
    <recommendedName>
        <fullName evidence="5">Heparanase</fullName>
    </recommendedName>
</protein>
<evidence type="ECO:0000256" key="2">
    <source>
        <dbReference type="SAM" id="Phobius"/>
    </source>
</evidence>
<keyword evidence="2" id="KW-1133">Transmembrane helix</keyword>
<keyword evidence="2" id="KW-0472">Membrane</keyword>
<dbReference type="Gene3D" id="3.20.20.80">
    <property type="entry name" value="Glycosidases"/>
    <property type="match status" value="1"/>
</dbReference>
<evidence type="ECO:0000256" key="1">
    <source>
        <dbReference type="ARBA" id="ARBA00009800"/>
    </source>
</evidence>
<dbReference type="AlphaFoldDB" id="A0A8S1DS91"/>
<dbReference type="InterPro" id="IPR017853">
    <property type="entry name" value="GH"/>
</dbReference>
<organism evidence="3 4">
    <name type="scientific">Cloeon dipterum</name>
    <dbReference type="NCBI Taxonomy" id="197152"/>
    <lineage>
        <taxon>Eukaryota</taxon>
        <taxon>Metazoa</taxon>
        <taxon>Ecdysozoa</taxon>
        <taxon>Arthropoda</taxon>
        <taxon>Hexapoda</taxon>
        <taxon>Insecta</taxon>
        <taxon>Pterygota</taxon>
        <taxon>Palaeoptera</taxon>
        <taxon>Ephemeroptera</taxon>
        <taxon>Pisciforma</taxon>
        <taxon>Baetidae</taxon>
        <taxon>Cloeon</taxon>
    </lineage>
</organism>
<proteinExistence type="inferred from homology"/>
<sequence>MCKPVNETKVYDVHGLRDYYVSCRCWQHCICKTSASALLQLGGCRFFQNVVFSVVLVAVRAKHSFHYCQMRPQPKMTASSAAEEALCDEVLSNGDVDIDVNSSTMILGVPVANEEVHSEDASMLVEGTTPVELRHTNVTTVPKEPSTCWKTGARYCIVTFCCLNVVMLVFGGLWPALSQYSKDDHKRIVIIQTDHLVQVVNERFLSVALDSSQIHRRFKKFDMKSKAARMLGTYLSPGYLRVGGTAADRLIFVENHVQDGKFDESEALPLDGGSCAYEGEMCTKQQRFFNMSGETLTELHNYAKMAGMDMIFDLNALLRKGKDWDDTNAKELLDYASKQELKLHWQLGNEPNAYRHKFDTFVEASQLGEDFVNLRELLNQYPRYSRSFLLGPDITRPRPLKLADLDYLREFLRTAAPRLNAVTWHQYYLNGREATLQDFLNVETYNVLYEQIGLVKNVMKSMALGTPVWLGETGTAFGGGAAELSDRFVGSFLWLDKLGVAASEGIKVVIRQSLFGGHYGLIRNDHGSLVPNPDFWVSILYKRLVGTGVVGVTLLKDFKGPVRIYCHCTEPSALHPGLGGVTIFGINLLSDAIELSLQGTHNVSSVDRYILQGETGLQSQHVLLNGEKLELLANFRLPPMAAQPMDLNSPISMPEHSIGFWVLHGAQVPACQNTQ</sequence>
<dbReference type="GO" id="GO:0016020">
    <property type="term" value="C:membrane"/>
    <property type="evidence" value="ECO:0007669"/>
    <property type="project" value="InterPro"/>
</dbReference>
<evidence type="ECO:0000313" key="4">
    <source>
        <dbReference type="Proteomes" id="UP000494165"/>
    </source>
</evidence>
<dbReference type="GO" id="GO:0031012">
    <property type="term" value="C:extracellular matrix"/>
    <property type="evidence" value="ECO:0007669"/>
    <property type="project" value="TreeGrafter"/>
</dbReference>
<dbReference type="PANTHER" id="PTHR46145">
    <property type="entry name" value="HEPARANASE"/>
    <property type="match status" value="1"/>
</dbReference>
<dbReference type="InterPro" id="IPR005199">
    <property type="entry name" value="Glyco_hydro_79"/>
</dbReference>
<dbReference type="EMBL" id="CADEPI010000409">
    <property type="protein sequence ID" value="CAB3385390.1"/>
    <property type="molecule type" value="Genomic_DNA"/>
</dbReference>
<keyword evidence="4" id="KW-1185">Reference proteome</keyword>
<dbReference type="PANTHER" id="PTHR46145:SF4">
    <property type="entry name" value="HEPARANASE"/>
    <property type="match status" value="1"/>
</dbReference>
<dbReference type="FunFam" id="3.20.20.80:FF:000024">
    <property type="entry name" value="Heparanase 2"/>
    <property type="match status" value="1"/>
</dbReference>
<name>A0A8S1DS91_9INSE</name>
<evidence type="ECO:0008006" key="5">
    <source>
        <dbReference type="Google" id="ProtNLM"/>
    </source>
</evidence>
<dbReference type="SUPFAM" id="SSF51445">
    <property type="entry name" value="(Trans)glycosidases"/>
    <property type="match status" value="1"/>
</dbReference>
<dbReference type="Pfam" id="PF03662">
    <property type="entry name" value="Glyco_hydro_79n"/>
    <property type="match status" value="1"/>
</dbReference>
<dbReference type="OrthoDB" id="726732at2759"/>
<reference evidence="3 4" key="1">
    <citation type="submission" date="2020-04" db="EMBL/GenBank/DDBJ databases">
        <authorList>
            <person name="Alioto T."/>
            <person name="Alioto T."/>
            <person name="Gomez Garrido J."/>
        </authorList>
    </citation>
    <scope>NUCLEOTIDE SEQUENCE [LARGE SCALE GENOMIC DNA]</scope>
</reference>
<evidence type="ECO:0000313" key="3">
    <source>
        <dbReference type="EMBL" id="CAB3385390.1"/>
    </source>
</evidence>
<dbReference type="GO" id="GO:0016798">
    <property type="term" value="F:hydrolase activity, acting on glycosyl bonds"/>
    <property type="evidence" value="ECO:0007669"/>
    <property type="project" value="InterPro"/>
</dbReference>
<keyword evidence="2" id="KW-0812">Transmembrane</keyword>
<gene>
    <name evidence="3" type="ORF">CLODIP_2_CD03431</name>
</gene>
<dbReference type="Proteomes" id="UP000494165">
    <property type="component" value="Unassembled WGS sequence"/>
</dbReference>
<feature type="transmembrane region" description="Helical" evidence="2">
    <location>
        <begin position="155"/>
        <end position="177"/>
    </location>
</feature>
<comment type="caution">
    <text evidence="3">The sequence shown here is derived from an EMBL/GenBank/DDBJ whole genome shotgun (WGS) entry which is preliminary data.</text>
</comment>
<accession>A0A8S1DS91</accession>